<accession>A0A0M3HYK0</accession>
<evidence type="ECO:0000313" key="3">
    <source>
        <dbReference type="WBParaSite" id="ALUE_0000860801-mRNA-1"/>
    </source>
</evidence>
<feature type="region of interest" description="Disordered" evidence="1">
    <location>
        <begin position="16"/>
        <end position="40"/>
    </location>
</feature>
<evidence type="ECO:0000313" key="2">
    <source>
        <dbReference type="Proteomes" id="UP000036681"/>
    </source>
</evidence>
<feature type="compositionally biased region" description="Low complexity" evidence="1">
    <location>
        <begin position="19"/>
        <end position="31"/>
    </location>
</feature>
<organism evidence="2 3">
    <name type="scientific">Ascaris lumbricoides</name>
    <name type="common">Giant roundworm</name>
    <dbReference type="NCBI Taxonomy" id="6252"/>
    <lineage>
        <taxon>Eukaryota</taxon>
        <taxon>Metazoa</taxon>
        <taxon>Ecdysozoa</taxon>
        <taxon>Nematoda</taxon>
        <taxon>Chromadorea</taxon>
        <taxon>Rhabditida</taxon>
        <taxon>Spirurina</taxon>
        <taxon>Ascaridomorpha</taxon>
        <taxon>Ascaridoidea</taxon>
        <taxon>Ascarididae</taxon>
        <taxon>Ascaris</taxon>
    </lineage>
</organism>
<keyword evidence="2" id="KW-1185">Reference proteome</keyword>
<dbReference type="WBParaSite" id="ALUE_0000860801-mRNA-1">
    <property type="protein sequence ID" value="ALUE_0000860801-mRNA-1"/>
    <property type="gene ID" value="ALUE_0000860801"/>
</dbReference>
<protein>
    <submittedName>
        <fullName evidence="3">Uncharacterized protein</fullName>
    </submittedName>
</protein>
<sequence length="109" mass="12014">MNNGAQIAACKLSEVRAKPSTTSLSRPLSDSSMRDSRRESIQKRAIDGEWSVRVGRCAEVGTKLEPQKPSKLEQASEYSSLRIRETLEVEAKSRDVVVLSPIPSSLARN</sequence>
<name>A0A0M3HYK0_ASCLU</name>
<dbReference type="AlphaFoldDB" id="A0A0M3HYK0"/>
<dbReference type="Proteomes" id="UP000036681">
    <property type="component" value="Unplaced"/>
</dbReference>
<evidence type="ECO:0000256" key="1">
    <source>
        <dbReference type="SAM" id="MobiDB-lite"/>
    </source>
</evidence>
<reference evidence="3" key="1">
    <citation type="submission" date="2017-02" db="UniProtKB">
        <authorList>
            <consortium name="WormBaseParasite"/>
        </authorList>
    </citation>
    <scope>IDENTIFICATION</scope>
</reference>
<proteinExistence type="predicted"/>